<comment type="similarity">
    <text evidence="1 3">Belongs to the bacterial flagellin family.</text>
</comment>
<evidence type="ECO:0000256" key="4">
    <source>
        <dbReference type="SAM" id="Coils"/>
    </source>
</evidence>
<evidence type="ECO:0000313" key="7">
    <source>
        <dbReference type="EMBL" id="ACZ11997.1"/>
    </source>
</evidence>
<comment type="subcellular location">
    <subcellularLocation>
        <location evidence="3">Secreted</location>
    </subcellularLocation>
    <subcellularLocation>
        <location evidence="3">Bacterial flagellum</location>
    </subcellularLocation>
</comment>
<dbReference type="eggNOG" id="COG1344">
    <property type="taxonomic scope" value="Bacteria"/>
</dbReference>
<dbReference type="NCBIfam" id="NF006265">
    <property type="entry name" value="PRK08412.1"/>
    <property type="match status" value="1"/>
</dbReference>
<dbReference type="STRING" id="525898.Sdel_0968"/>
<dbReference type="HOGENOM" id="CLU_020518_0_0_7"/>
<dbReference type="InterPro" id="IPR046358">
    <property type="entry name" value="Flagellin_C"/>
</dbReference>
<dbReference type="OrthoDB" id="9758307at2"/>
<dbReference type="Gene3D" id="1.20.1330.10">
    <property type="entry name" value="f41 fragment of flagellin, N-terminal domain"/>
    <property type="match status" value="2"/>
</dbReference>
<dbReference type="PANTHER" id="PTHR42792">
    <property type="entry name" value="FLAGELLIN"/>
    <property type="match status" value="1"/>
</dbReference>
<proteinExistence type="inferred from homology"/>
<dbReference type="AlphaFoldDB" id="D1B1M7"/>
<keyword evidence="7" id="KW-0969">Cilium</keyword>
<dbReference type="EMBL" id="CP001816">
    <property type="protein sequence ID" value="ACZ11997.1"/>
    <property type="molecule type" value="Genomic_DNA"/>
</dbReference>
<dbReference type="KEGG" id="sdl:Sdel_0968"/>
<dbReference type="GO" id="GO:0005198">
    <property type="term" value="F:structural molecule activity"/>
    <property type="evidence" value="ECO:0007669"/>
    <property type="project" value="UniProtKB-UniRule"/>
</dbReference>
<feature type="domain" description="Flagellin C-terminal" evidence="6">
    <location>
        <begin position="720"/>
        <end position="801"/>
    </location>
</feature>
<protein>
    <recommendedName>
        <fullName evidence="3">Flagellin</fullName>
    </recommendedName>
</protein>
<dbReference type="Pfam" id="PF00669">
    <property type="entry name" value="Flagellin_N"/>
    <property type="match status" value="1"/>
</dbReference>
<gene>
    <name evidence="7" type="ordered locus">Sdel_0968</name>
</gene>
<keyword evidence="7" id="KW-0966">Cell projection</keyword>
<organism evidence="7 8">
    <name type="scientific">Sulfurospirillum deleyianum (strain ATCC 51133 / DSM 6946 / 5175)</name>
    <dbReference type="NCBI Taxonomy" id="525898"/>
    <lineage>
        <taxon>Bacteria</taxon>
        <taxon>Pseudomonadati</taxon>
        <taxon>Campylobacterota</taxon>
        <taxon>Epsilonproteobacteria</taxon>
        <taxon>Campylobacterales</taxon>
        <taxon>Sulfurospirillaceae</taxon>
        <taxon>Sulfurospirillum</taxon>
    </lineage>
</organism>
<evidence type="ECO:0000259" key="6">
    <source>
        <dbReference type="Pfam" id="PF00700"/>
    </source>
</evidence>
<reference evidence="8" key="1">
    <citation type="submission" date="2009-11" db="EMBL/GenBank/DDBJ databases">
        <title>The complete genome of Sulfurospirillum deleyianum DSM 6946.</title>
        <authorList>
            <consortium name="US DOE Joint Genome Institute (JGI-PGF)"/>
            <person name="Lucas S."/>
            <person name="Copeland A."/>
            <person name="Lapidus A."/>
            <person name="Glavina del Rio T."/>
            <person name="Dalin E."/>
            <person name="Tice H."/>
            <person name="Bruce D."/>
            <person name="Goodwin L."/>
            <person name="Pitluck S."/>
            <person name="Kyrpides N."/>
            <person name="Mavromatis K."/>
            <person name="Ivanova N."/>
            <person name="Ovchinnikova G."/>
            <person name="Munk A.C."/>
            <person name="Lu M."/>
            <person name="Brettin T."/>
            <person name="Detter J.C."/>
            <person name="Han C."/>
            <person name="Tapia R."/>
            <person name="Larimer F."/>
            <person name="Land M."/>
            <person name="Hauser L."/>
            <person name="Markowitz V."/>
            <person name="Cheng J.F."/>
            <person name="Hugenholtz P."/>
            <person name="Woyke T."/>
            <person name="Wu D."/>
            <person name="Aumann P."/>
            <person name="Schneider S."/>
            <person name="Lang E."/>
            <person name="Spring S."/>
            <person name="Klenk H.P."/>
            <person name="Eisen J.A."/>
        </authorList>
    </citation>
    <scope>NUCLEOTIDE SEQUENCE [LARGE SCALE GENOMIC DNA]</scope>
    <source>
        <strain evidence="8">ATCC 51133 / DSM 6946 / 5175</strain>
    </source>
</reference>
<keyword evidence="7" id="KW-0282">Flagellum</keyword>
<dbReference type="Proteomes" id="UP000002222">
    <property type="component" value="Chromosome"/>
</dbReference>
<name>D1B1M7_SULD5</name>
<evidence type="ECO:0000256" key="2">
    <source>
        <dbReference type="ARBA" id="ARBA00023143"/>
    </source>
</evidence>
<dbReference type="RefSeq" id="WP_012856757.1">
    <property type="nucleotide sequence ID" value="NC_013512.1"/>
</dbReference>
<keyword evidence="3" id="KW-0964">Secreted</keyword>
<feature type="domain" description="Flagellin N-terminal" evidence="5">
    <location>
        <begin position="10"/>
        <end position="138"/>
    </location>
</feature>
<dbReference type="InterPro" id="IPR001029">
    <property type="entry name" value="Flagellin_N"/>
</dbReference>
<dbReference type="GO" id="GO:0005576">
    <property type="term" value="C:extracellular region"/>
    <property type="evidence" value="ECO:0007669"/>
    <property type="project" value="UniProtKB-SubCell"/>
</dbReference>
<evidence type="ECO:0000256" key="3">
    <source>
        <dbReference type="RuleBase" id="RU362073"/>
    </source>
</evidence>
<evidence type="ECO:0000256" key="1">
    <source>
        <dbReference type="ARBA" id="ARBA00005709"/>
    </source>
</evidence>
<dbReference type="SUPFAM" id="SSF64518">
    <property type="entry name" value="Phase 1 flagellin"/>
    <property type="match status" value="1"/>
</dbReference>
<accession>D1B1M7</accession>
<keyword evidence="4" id="KW-0175">Coiled coil</keyword>
<dbReference type="Pfam" id="PF00700">
    <property type="entry name" value="Flagellin_C"/>
    <property type="match status" value="1"/>
</dbReference>
<sequence length="801" mass="85476">MRVTDSLLFNNSMRNYRTSSQKLYDVNQQIHSGSKIQQSYQDTSVYIDAMRLNYEITTLEQSIESSSKAKSFANNIDTTLNSFTSKLDEFKTKLTQAANASNSQTSLEAIANDLEAYKEELINLANTSINGQFLFSGSALSTKPISADGTYNGNAESLTAVVGSGVELTYNVDGKSLFLGKDSDYSKVVSTNVAMYNQTKLHPSIMDASGTDTSSSEVYLTGTDTIRDMVGDTDSDTTNDPNALFYLSGRDTAGETFATKIEMSTTSSVEDLMERIGQAYGNTSTNTLVDVSMNARGQIEVKDLTTGNQVLEMNLFGAVDRDAAAGTAGNANQTDINALLASSNVDIIAFNASDYVSTNSATTIRSRADSYNAGVYRIGYELQTAEGSVAKATTLLSDIMPEADNILVGATPLSITATTTVQDLMSAIEAEYSLGAGSVRIENGQIIADDATGTLDATLIARDASNTPTAGFSIPDAINYTQRGFEKDGNELTSNVSQVVKETNEYATQATKLSAVAGTDTLDGKALNIDYKTLNGLRHSATINLSDAGSSVDVDTDNDGVVDATFSILDGSGNVTKADDVSYQQLSDIVSMLTSGTIPTNGVPTATSTDLEEYQYAIKTAQNSVEVGLDQQGRLSLMDKTASESKIEFSLSDSDAHTFDGTSSTALSFMANDSVTIESPSVNMFEQLDTMIEAVRSGNFRMDSTSSDPRNIGIQNALAQLDHITDHVTKAHTQIGALSNALTETQARAETLKVNVTTVQTEIVGIDLAEAYLELTQVSNSYEAMLSAIAKVNSMSLLDYM</sequence>
<keyword evidence="8" id="KW-1185">Reference proteome</keyword>
<feature type="coiled-coil region" evidence="4">
    <location>
        <begin position="100"/>
        <end position="127"/>
    </location>
</feature>
<evidence type="ECO:0000313" key="8">
    <source>
        <dbReference type="Proteomes" id="UP000002222"/>
    </source>
</evidence>
<comment type="function">
    <text evidence="3">Flagellin is the subunit protein which polymerizes to form the filaments of bacterial flagella.</text>
</comment>
<dbReference type="PANTHER" id="PTHR42792:SF1">
    <property type="entry name" value="FLAGELLAR HOOK-ASSOCIATED PROTEIN 3"/>
    <property type="match status" value="1"/>
</dbReference>
<dbReference type="InterPro" id="IPR001492">
    <property type="entry name" value="Flagellin"/>
</dbReference>
<reference evidence="7 8" key="2">
    <citation type="journal article" date="2010" name="Stand. Genomic Sci.">
        <title>Complete genome sequence of Sulfurospirillum deleyianum type strain (5175).</title>
        <authorList>
            <person name="Sikorski J."/>
            <person name="Lapidus A."/>
            <person name="Copeland A."/>
            <person name="Glavina Del Rio T."/>
            <person name="Nolan M."/>
            <person name="Lucas S."/>
            <person name="Chen F."/>
            <person name="Tice H."/>
            <person name="Cheng J.F."/>
            <person name="Saunders E."/>
            <person name="Bruce D."/>
            <person name="Goodwin L."/>
            <person name="Pitluck S."/>
            <person name="Ovchinnikova G."/>
            <person name="Pati A."/>
            <person name="Ivanova N."/>
            <person name="Mavromatis K."/>
            <person name="Chen A."/>
            <person name="Palaniappan K."/>
            <person name="Chain P."/>
            <person name="Land M."/>
            <person name="Hauser L."/>
            <person name="Chang Y.J."/>
            <person name="Jeffries C.D."/>
            <person name="Brettin T."/>
            <person name="Detter J.C."/>
            <person name="Han C."/>
            <person name="Rohde M."/>
            <person name="Lang E."/>
            <person name="Spring S."/>
            <person name="Goker M."/>
            <person name="Bristow J."/>
            <person name="Eisen J.A."/>
            <person name="Markowitz V."/>
            <person name="Hugenholtz P."/>
            <person name="Kyrpides N.C."/>
            <person name="Klenk H.P."/>
        </authorList>
    </citation>
    <scope>NUCLEOTIDE SEQUENCE [LARGE SCALE GENOMIC DNA]</scope>
    <source>
        <strain evidence="8">ATCC 51133 / DSM 6946 / 5175</strain>
    </source>
</reference>
<dbReference type="GO" id="GO:0009288">
    <property type="term" value="C:bacterial-type flagellum"/>
    <property type="evidence" value="ECO:0007669"/>
    <property type="project" value="UniProtKB-SubCell"/>
</dbReference>
<keyword evidence="2 3" id="KW-0975">Bacterial flagellum</keyword>
<evidence type="ECO:0000259" key="5">
    <source>
        <dbReference type="Pfam" id="PF00669"/>
    </source>
</evidence>